<organism evidence="1 2">
    <name type="scientific">Iphiclides podalirius</name>
    <name type="common">scarce swallowtail</name>
    <dbReference type="NCBI Taxonomy" id="110791"/>
    <lineage>
        <taxon>Eukaryota</taxon>
        <taxon>Metazoa</taxon>
        <taxon>Ecdysozoa</taxon>
        <taxon>Arthropoda</taxon>
        <taxon>Hexapoda</taxon>
        <taxon>Insecta</taxon>
        <taxon>Pterygota</taxon>
        <taxon>Neoptera</taxon>
        <taxon>Endopterygota</taxon>
        <taxon>Lepidoptera</taxon>
        <taxon>Glossata</taxon>
        <taxon>Ditrysia</taxon>
        <taxon>Papilionoidea</taxon>
        <taxon>Papilionidae</taxon>
        <taxon>Papilioninae</taxon>
        <taxon>Iphiclides</taxon>
    </lineage>
</organism>
<accession>A0ABN8HRZ0</accession>
<dbReference type="Proteomes" id="UP000837857">
    <property type="component" value="Chromosome 11"/>
</dbReference>
<reference evidence="1" key="1">
    <citation type="submission" date="2022-03" db="EMBL/GenBank/DDBJ databases">
        <authorList>
            <person name="Martin H S."/>
        </authorList>
    </citation>
    <scope>NUCLEOTIDE SEQUENCE</scope>
</reference>
<keyword evidence="2" id="KW-1185">Reference proteome</keyword>
<evidence type="ECO:0000313" key="1">
    <source>
        <dbReference type="EMBL" id="CAH2039250.1"/>
    </source>
</evidence>
<gene>
    <name evidence="1" type="ORF">IPOD504_LOCUS1577</name>
</gene>
<protein>
    <submittedName>
        <fullName evidence="1">Uncharacterized protein</fullName>
    </submittedName>
</protein>
<sequence length="96" mass="11043">MLSFLTMTDDILVAYTMQLSRKEEWGAITRMGASARLAWRPLIEIAMPPARYDILPMKHISGFSDLERANGRRGYSRYAPATTWPKVTDVWPVLRK</sequence>
<dbReference type="EMBL" id="OW152823">
    <property type="protein sequence ID" value="CAH2039250.1"/>
    <property type="molecule type" value="Genomic_DNA"/>
</dbReference>
<proteinExistence type="predicted"/>
<feature type="non-terminal residue" evidence="1">
    <location>
        <position position="96"/>
    </location>
</feature>
<name>A0ABN8HRZ0_9NEOP</name>
<evidence type="ECO:0000313" key="2">
    <source>
        <dbReference type="Proteomes" id="UP000837857"/>
    </source>
</evidence>